<dbReference type="InterPro" id="IPR013783">
    <property type="entry name" value="Ig-like_fold"/>
</dbReference>
<dbReference type="AlphaFoldDB" id="A0A8J5X539"/>
<sequence>MKGANKIMRLWVVWALVAARAGAAPEGECAACTSSAARTELVVPPVLCAPGAPATLGIVARDAHGRRVTAGGDAFTATLCEVAGCVRGEAHALRVLDGCDGSYTVSLPCAVLRAGRWQLSVELSSAHLRATLEQSLWYCAQRAAVFTAWDELSYEQLRDRLFECPGAPALERTVTIGASAGGSARARARPAAGCAAAFARAAAAHASSGGGAQPVLAPCAPDRAGEVAMLFEPAAFHHCPAAGDDGCALLPTGAPPSCLAGTSVAFLGDSVVEGTHLDIAHMWAHAQRGPDGAPLNRLAFGGCAFDRHSNKWVARVRKNVPPILNVSACARRWPPERARACGWFDARDCEARDEGALAPFPPLLAAAATVGTPSATNRTAASATARVAAANVAVVATRRAVLAAERARDEAERACAAAAGGDGGGGVGGARAPPRASFAFGDFRLPFRRGLANYARFWPRLLGYLRNFTIVVIESGRHDLADALQGGKRRVLGAYRAGAHALAIRIARAVAAERLRVRVVFRTMLAPPTFGTCAIAANLPAVAAIANAAAARAFSARRFAVLPLHVWGTGAHHPRWWPTAVYSDYRNEHAAPTAVRDVHTHEGWCPRARLPTAESRAVEQLGHRYGWLSKALTQLSVHALCWPDEALRTPWPGPPAR</sequence>
<proteinExistence type="predicted"/>
<dbReference type="OrthoDB" id="10558574at2759"/>
<evidence type="ECO:0000313" key="3">
    <source>
        <dbReference type="Proteomes" id="UP000751190"/>
    </source>
</evidence>
<keyword evidence="1" id="KW-0732">Signal</keyword>
<keyword evidence="3" id="KW-1185">Reference proteome</keyword>
<reference evidence="2" key="1">
    <citation type="submission" date="2021-05" db="EMBL/GenBank/DDBJ databases">
        <title>The genome of the haptophyte Pavlova lutheri (Diacronema luteri, Pavlovales) - a model for lipid biosynthesis in eukaryotic algae.</title>
        <authorList>
            <person name="Hulatt C.J."/>
            <person name="Posewitz M.C."/>
        </authorList>
    </citation>
    <scope>NUCLEOTIDE SEQUENCE</scope>
    <source>
        <strain evidence="2">NIVA-4/92</strain>
    </source>
</reference>
<accession>A0A8J5X539</accession>
<name>A0A8J5X539_DIALT</name>
<gene>
    <name evidence="2" type="ORF">KFE25_002360</name>
</gene>
<evidence type="ECO:0000313" key="2">
    <source>
        <dbReference type="EMBL" id="KAG8461171.1"/>
    </source>
</evidence>
<feature type="signal peptide" evidence="1">
    <location>
        <begin position="1"/>
        <end position="23"/>
    </location>
</feature>
<feature type="chain" id="PRO_5035265833" evidence="1">
    <location>
        <begin position="24"/>
        <end position="657"/>
    </location>
</feature>
<organism evidence="2 3">
    <name type="scientific">Diacronema lutheri</name>
    <name type="common">Unicellular marine alga</name>
    <name type="synonym">Monochrysis lutheri</name>
    <dbReference type="NCBI Taxonomy" id="2081491"/>
    <lineage>
        <taxon>Eukaryota</taxon>
        <taxon>Haptista</taxon>
        <taxon>Haptophyta</taxon>
        <taxon>Pavlovophyceae</taxon>
        <taxon>Pavlovales</taxon>
        <taxon>Pavlovaceae</taxon>
        <taxon>Diacronema</taxon>
    </lineage>
</organism>
<dbReference type="Gene3D" id="2.60.40.10">
    <property type="entry name" value="Immunoglobulins"/>
    <property type="match status" value="1"/>
</dbReference>
<dbReference type="EMBL" id="JAGTXO010000027">
    <property type="protein sequence ID" value="KAG8461171.1"/>
    <property type="molecule type" value="Genomic_DNA"/>
</dbReference>
<dbReference type="Proteomes" id="UP000751190">
    <property type="component" value="Unassembled WGS sequence"/>
</dbReference>
<evidence type="ECO:0000256" key="1">
    <source>
        <dbReference type="SAM" id="SignalP"/>
    </source>
</evidence>
<comment type="caution">
    <text evidence="2">The sequence shown here is derived from an EMBL/GenBank/DDBJ whole genome shotgun (WGS) entry which is preliminary data.</text>
</comment>
<protein>
    <submittedName>
        <fullName evidence="2">Uncharacterized protein</fullName>
    </submittedName>
</protein>